<keyword evidence="2" id="KW-0732">Signal</keyword>
<proteinExistence type="predicted"/>
<feature type="chain" id="PRO_5027710669" evidence="2">
    <location>
        <begin position="29"/>
        <end position="379"/>
    </location>
</feature>
<accession>A0A6S6T4U2</accession>
<dbReference type="InterPro" id="IPR021953">
    <property type="entry name" value="DUF3570"/>
</dbReference>
<evidence type="ECO:0000256" key="1">
    <source>
        <dbReference type="SAM" id="MobiDB-lite"/>
    </source>
</evidence>
<dbReference type="Pfam" id="PF12094">
    <property type="entry name" value="DUF3570"/>
    <property type="match status" value="1"/>
</dbReference>
<organism evidence="3">
    <name type="scientific">uncultured Sulfurovum sp</name>
    <dbReference type="NCBI Taxonomy" id="269237"/>
    <lineage>
        <taxon>Bacteria</taxon>
        <taxon>Pseudomonadati</taxon>
        <taxon>Campylobacterota</taxon>
        <taxon>Epsilonproteobacteria</taxon>
        <taxon>Campylobacterales</taxon>
        <taxon>Sulfurovaceae</taxon>
        <taxon>Sulfurovum</taxon>
        <taxon>environmental samples</taxon>
    </lineage>
</organism>
<gene>
    <name evidence="3" type="ORF">HELGO_WM7146</name>
</gene>
<feature type="region of interest" description="Disordered" evidence="1">
    <location>
        <begin position="81"/>
        <end position="103"/>
    </location>
</feature>
<name>A0A6S6T4U2_9BACT</name>
<reference evidence="3" key="1">
    <citation type="submission" date="2020-01" db="EMBL/GenBank/DDBJ databases">
        <authorList>
            <person name="Meier V. D."/>
            <person name="Meier V D."/>
        </authorList>
    </citation>
    <scope>NUCLEOTIDE SEQUENCE</scope>
    <source>
        <strain evidence="3">HLG_WM_MAG_06</strain>
    </source>
</reference>
<evidence type="ECO:0000313" key="3">
    <source>
        <dbReference type="EMBL" id="CAA6815801.1"/>
    </source>
</evidence>
<evidence type="ECO:0000256" key="2">
    <source>
        <dbReference type="SAM" id="SignalP"/>
    </source>
</evidence>
<feature type="compositionally biased region" description="Polar residues" evidence="1">
    <location>
        <begin position="81"/>
        <end position="93"/>
    </location>
</feature>
<dbReference type="EMBL" id="CACVAP010000083">
    <property type="protein sequence ID" value="CAA6815801.1"/>
    <property type="molecule type" value="Genomic_DNA"/>
</dbReference>
<protein>
    <submittedName>
        <fullName evidence="3">Uncharacterized protein</fullName>
    </submittedName>
</protein>
<feature type="signal peptide" evidence="2">
    <location>
        <begin position="1"/>
        <end position="28"/>
    </location>
</feature>
<feature type="compositionally biased region" description="Basic and acidic residues" evidence="1">
    <location>
        <begin position="94"/>
        <end position="103"/>
    </location>
</feature>
<sequence>MQLKKYNNLNSISKVAAIAIIASQALYAENYVAVEYLQYDENNNRVSVSAPTLSASYDIGTNYTIKGDIVLDAVSGATPTWQPDTTSGASQRDNSGDYEYKNQDFDEQRTAASLMLTTRFDNRDELNTGIDISRETDYYGNTVSAEYLHYTDASHNRSINIGASYSFNEILSYDYDTASGASTRETSSSINVQAGISQVLTDSSVIKAEAFAISDDGYLTNPHALVVKNYNTANQVLTNENRPEERMAYGATLKYITLLNDDISYKANYRFYTDDWGMNAHTLDNDVYYQLTKKVTLGAGLRYYTQTEADFYNGSKDYFTNEEFASSDERLSDFDALTYRASVDFKQNDKLSYNLGAQFYSQSTGLDATMFTTGIKYKF</sequence>
<dbReference type="AlphaFoldDB" id="A0A6S6T4U2"/>